<dbReference type="AlphaFoldDB" id="W7YKI1"/>
<dbReference type="GO" id="GO:0005829">
    <property type="term" value="C:cytosol"/>
    <property type="evidence" value="ECO:0007669"/>
    <property type="project" value="TreeGrafter"/>
</dbReference>
<evidence type="ECO:0000256" key="8">
    <source>
        <dbReference type="ARBA" id="ARBA00022840"/>
    </source>
</evidence>
<dbReference type="PROSITE" id="PS51192">
    <property type="entry name" value="HELICASE_ATP_BIND_1"/>
    <property type="match status" value="1"/>
</dbReference>
<comment type="similarity">
    <text evidence="2">In the central section; belongs to the CRISPR-associated helicase Cas3 family.</text>
</comment>
<proteinExistence type="inferred from homology"/>
<dbReference type="InterPro" id="IPR006483">
    <property type="entry name" value="CRISPR-assoc_Cas3_HD"/>
</dbReference>
<evidence type="ECO:0000256" key="2">
    <source>
        <dbReference type="ARBA" id="ARBA00009046"/>
    </source>
</evidence>
<evidence type="ECO:0000313" key="13">
    <source>
        <dbReference type="Proteomes" id="UP000019402"/>
    </source>
</evidence>
<dbReference type="Pfam" id="PF00270">
    <property type="entry name" value="DEAD"/>
    <property type="match status" value="1"/>
</dbReference>
<dbReference type="GO" id="GO:0003676">
    <property type="term" value="F:nucleic acid binding"/>
    <property type="evidence" value="ECO:0007669"/>
    <property type="project" value="InterPro"/>
</dbReference>
<keyword evidence="7 12" id="KW-0347">Helicase</keyword>
<organism evidence="12 13">
    <name type="scientific">Saccharicrinis fermentans DSM 9555 = JCM 21142</name>
    <dbReference type="NCBI Taxonomy" id="869213"/>
    <lineage>
        <taxon>Bacteria</taxon>
        <taxon>Pseudomonadati</taxon>
        <taxon>Bacteroidota</taxon>
        <taxon>Bacteroidia</taxon>
        <taxon>Marinilabiliales</taxon>
        <taxon>Marinilabiliaceae</taxon>
        <taxon>Saccharicrinis</taxon>
    </lineage>
</organism>
<comment type="similarity">
    <text evidence="1">In the N-terminal section; belongs to the CRISPR-associated nuclease Cas3-HD family.</text>
</comment>
<evidence type="ECO:0000256" key="9">
    <source>
        <dbReference type="ARBA" id="ARBA00023118"/>
    </source>
</evidence>
<dbReference type="SUPFAM" id="SSF52540">
    <property type="entry name" value="P-loop containing nucleoside triphosphate hydrolases"/>
    <property type="match status" value="1"/>
</dbReference>
<dbReference type="GO" id="GO:0051607">
    <property type="term" value="P:defense response to virus"/>
    <property type="evidence" value="ECO:0007669"/>
    <property type="project" value="UniProtKB-KW"/>
</dbReference>
<dbReference type="GO" id="GO:0046872">
    <property type="term" value="F:metal ion binding"/>
    <property type="evidence" value="ECO:0007669"/>
    <property type="project" value="UniProtKB-KW"/>
</dbReference>
<keyword evidence="8" id="KW-0067">ATP-binding</keyword>
<evidence type="ECO:0000256" key="4">
    <source>
        <dbReference type="ARBA" id="ARBA00022723"/>
    </source>
</evidence>
<dbReference type="Proteomes" id="UP000019402">
    <property type="component" value="Unassembled WGS sequence"/>
</dbReference>
<dbReference type="InterPro" id="IPR050079">
    <property type="entry name" value="DEAD_box_RNA_helicase"/>
</dbReference>
<evidence type="ECO:0000259" key="11">
    <source>
        <dbReference type="PROSITE" id="PS51643"/>
    </source>
</evidence>
<dbReference type="GO" id="GO:0005524">
    <property type="term" value="F:ATP binding"/>
    <property type="evidence" value="ECO:0007669"/>
    <property type="project" value="UniProtKB-KW"/>
</dbReference>
<evidence type="ECO:0000256" key="7">
    <source>
        <dbReference type="ARBA" id="ARBA00022806"/>
    </source>
</evidence>
<keyword evidence="6" id="KW-0378">Hydrolase</keyword>
<dbReference type="InterPro" id="IPR054712">
    <property type="entry name" value="Cas3-like_dom"/>
</dbReference>
<protein>
    <submittedName>
        <fullName evidence="12">Helicase Cas3</fullName>
    </submittedName>
</protein>
<accession>W7YKI1</accession>
<keyword evidence="5" id="KW-0547">Nucleotide-binding</keyword>
<dbReference type="InterPro" id="IPR006474">
    <property type="entry name" value="Helicase_Cas3_CRISPR-ass_core"/>
</dbReference>
<evidence type="ECO:0000313" key="12">
    <source>
        <dbReference type="EMBL" id="GAF02869.1"/>
    </source>
</evidence>
<evidence type="ECO:0000256" key="3">
    <source>
        <dbReference type="ARBA" id="ARBA00022722"/>
    </source>
</evidence>
<dbReference type="InterPro" id="IPR011545">
    <property type="entry name" value="DEAD/DEAH_box_helicase_dom"/>
</dbReference>
<dbReference type="PROSITE" id="PS51643">
    <property type="entry name" value="HD_CAS3"/>
    <property type="match status" value="1"/>
</dbReference>
<reference evidence="12 13" key="1">
    <citation type="journal article" date="2014" name="Genome Announc.">
        <title>Draft Genome Sequence of Cytophaga fermentans JCM 21142T, a Facultative Anaerobe Isolated from Marine Mud.</title>
        <authorList>
            <person name="Starns D."/>
            <person name="Oshima K."/>
            <person name="Suda W."/>
            <person name="Iino T."/>
            <person name="Yuki M."/>
            <person name="Inoue J."/>
            <person name="Kitamura K."/>
            <person name="Iida T."/>
            <person name="Darby A."/>
            <person name="Hattori M."/>
            <person name="Ohkuma M."/>
        </authorList>
    </citation>
    <scope>NUCLEOTIDE SEQUENCE [LARGE SCALE GENOMIC DNA]</scope>
    <source>
        <strain evidence="12 13">JCM 21142</strain>
    </source>
</reference>
<dbReference type="GO" id="GO:0016787">
    <property type="term" value="F:hydrolase activity"/>
    <property type="evidence" value="ECO:0007669"/>
    <property type="project" value="UniProtKB-KW"/>
</dbReference>
<dbReference type="SMART" id="SM00487">
    <property type="entry name" value="DEXDc"/>
    <property type="match status" value="1"/>
</dbReference>
<keyword evidence="9" id="KW-0051">Antiviral defense</keyword>
<sequence>MIRQVMLKFKHFPRLLVMNNKGQKILAKPSGISLEEHTSNVMSEAHAILKTKPFVVQKYLDFAGASLEKRLEIAVRFHDEGKKHPKWQDACQKDYFDFKQWQKYNDGTFQDYEKAVNKNAGANIRKAGVRHEWNSVKRLEDQFKIKKEQEEVLSIIEAAIVSHHSKLSHQFQERWQREGMDVFWKKFDRLSNNVSEKEDFVYLLKKYYNYSALRVLLQVADRRASAIEGSNIPCPFSEFSYEFPWEEKRGVQSLVEKHWQDDFLLVRAPTGAGKTDASLLWASLQIKNNRADRLVIAMPTRFTSNALAINVTETLSETGLYHSSAWFNRYDKKVRENSIEKLEAIKQHQFARHLNTSTTVCTIDHLLTALTFSREDHHHIAFNLANSCLVIDEADFYDDFTQANILVLLEVLKEWKVPVLLMSASLPESVLYDYKKNGLNVTDIKEDTSDSSRVRFAIESIEDYETPDDIGYLLDKCIEKGTAIIYANTVDKAMEFYNYFEKRNVIPIVYHSRFTEPDKQKKEELLIECLGKEAWQNGRAKGIAIMTQIGEMSINISAGLMISDLCPIDRLAQRAGRLCRFDKNKIGSLHVIVPQKNGFLYPAPYGEFDRREKRWIPFDALSATLKMIELKDYSPDELVELLNEVYKNEQAFSSKAIANAKLLKEHIFANWLINPMQKIEEDDNTTNFWKSRNITSQSSICVCKPENSYFKSYSDFQSWKLINAIEVPMYLIEKYRKAKILDLKPIQIYDEKSSIWVIREGFYDFEKGVFFPDDDHFL</sequence>
<dbReference type="NCBIfam" id="TIGR01587">
    <property type="entry name" value="cas3_core"/>
    <property type="match status" value="1"/>
</dbReference>
<name>W7YKI1_9BACT</name>
<dbReference type="PANTHER" id="PTHR47959:SF16">
    <property type="entry name" value="CRISPR-ASSOCIATED NUCLEASE_HELICASE CAS3-RELATED"/>
    <property type="match status" value="1"/>
</dbReference>
<dbReference type="eggNOG" id="COG1203">
    <property type="taxonomic scope" value="Bacteria"/>
</dbReference>
<comment type="caution">
    <text evidence="12">The sequence shown here is derived from an EMBL/GenBank/DDBJ whole genome shotgun (WGS) entry which is preliminary data.</text>
</comment>
<dbReference type="PANTHER" id="PTHR47959">
    <property type="entry name" value="ATP-DEPENDENT RNA HELICASE RHLE-RELATED"/>
    <property type="match status" value="1"/>
</dbReference>
<keyword evidence="3" id="KW-0540">Nuclease</keyword>
<dbReference type="InterPro" id="IPR014001">
    <property type="entry name" value="Helicase_ATP-bd"/>
</dbReference>
<dbReference type="GO" id="GO:0004518">
    <property type="term" value="F:nuclease activity"/>
    <property type="evidence" value="ECO:0007669"/>
    <property type="project" value="UniProtKB-KW"/>
</dbReference>
<dbReference type="InterPro" id="IPR038257">
    <property type="entry name" value="CRISPR-assoc_Cas3_HD_sf"/>
</dbReference>
<feature type="domain" description="Helicase ATP-binding" evidence="10">
    <location>
        <begin position="255"/>
        <end position="444"/>
    </location>
</feature>
<dbReference type="STRING" id="869213.GCA_000517085_04300"/>
<dbReference type="Pfam" id="PF22590">
    <property type="entry name" value="Cas3-like_C_2"/>
    <property type="match status" value="1"/>
</dbReference>
<dbReference type="GO" id="GO:0003724">
    <property type="term" value="F:RNA helicase activity"/>
    <property type="evidence" value="ECO:0007669"/>
    <property type="project" value="TreeGrafter"/>
</dbReference>
<keyword evidence="4" id="KW-0479">Metal-binding</keyword>
<dbReference type="InterPro" id="IPR027417">
    <property type="entry name" value="P-loop_NTPase"/>
</dbReference>
<dbReference type="Gene3D" id="3.40.50.300">
    <property type="entry name" value="P-loop containing nucleotide triphosphate hydrolases"/>
    <property type="match status" value="2"/>
</dbReference>
<dbReference type="Gene3D" id="1.10.3210.30">
    <property type="match status" value="1"/>
</dbReference>
<dbReference type="EMBL" id="BAMD01000014">
    <property type="protein sequence ID" value="GAF02869.1"/>
    <property type="molecule type" value="Genomic_DNA"/>
</dbReference>
<keyword evidence="13" id="KW-1185">Reference proteome</keyword>
<evidence type="ECO:0000256" key="6">
    <source>
        <dbReference type="ARBA" id="ARBA00022801"/>
    </source>
</evidence>
<evidence type="ECO:0000259" key="10">
    <source>
        <dbReference type="PROSITE" id="PS51192"/>
    </source>
</evidence>
<evidence type="ECO:0000256" key="1">
    <source>
        <dbReference type="ARBA" id="ARBA00006847"/>
    </source>
</evidence>
<evidence type="ECO:0000256" key="5">
    <source>
        <dbReference type="ARBA" id="ARBA00022741"/>
    </source>
</evidence>
<feature type="domain" description="HD Cas3-type" evidence="11">
    <location>
        <begin position="27"/>
        <end position="224"/>
    </location>
</feature>
<gene>
    <name evidence="12" type="ORF">JCM21142_41516</name>
</gene>